<dbReference type="InterPro" id="IPR021151">
    <property type="entry name" value="GINS_A"/>
</dbReference>
<dbReference type="STRING" id="351160.LRC298"/>
<feature type="domain" description="GINS subunit" evidence="1">
    <location>
        <begin position="13"/>
        <end position="81"/>
    </location>
</feature>
<organism evidence="2 3">
    <name type="scientific">Methanocella arvoryzae (strain DSM 22066 / NBRC 105507 / MRE50)</name>
    <dbReference type="NCBI Taxonomy" id="351160"/>
    <lineage>
        <taxon>Archaea</taxon>
        <taxon>Methanobacteriati</taxon>
        <taxon>Methanobacteriota</taxon>
        <taxon>Stenosarchaea group</taxon>
        <taxon>Methanomicrobia</taxon>
        <taxon>Methanocellales</taxon>
        <taxon>Methanocellaceae</taxon>
        <taxon>Methanocella</taxon>
    </lineage>
</organism>
<evidence type="ECO:0000313" key="3">
    <source>
        <dbReference type="Proteomes" id="UP000000663"/>
    </source>
</evidence>
<dbReference type="EMBL" id="AM114193">
    <property type="protein sequence ID" value="CAJ35272.1"/>
    <property type="molecule type" value="Genomic_DNA"/>
</dbReference>
<protein>
    <recommendedName>
        <fullName evidence="1">GINS subunit domain-containing protein</fullName>
    </recommendedName>
</protein>
<keyword evidence="3" id="KW-1185">Reference proteome</keyword>
<evidence type="ECO:0000259" key="1">
    <source>
        <dbReference type="Pfam" id="PF05916"/>
    </source>
</evidence>
<dbReference type="KEGG" id="rci:LRC298"/>
<dbReference type="CDD" id="cd11714">
    <property type="entry name" value="GINS_A_archaea"/>
    <property type="match status" value="1"/>
</dbReference>
<dbReference type="AlphaFoldDB" id="Q0W8M1"/>
<proteinExistence type="predicted"/>
<dbReference type="Gene3D" id="3.40.5.50">
    <property type="match status" value="1"/>
</dbReference>
<evidence type="ECO:0000313" key="2">
    <source>
        <dbReference type="EMBL" id="CAJ35272.1"/>
    </source>
</evidence>
<dbReference type="Proteomes" id="UP000000663">
    <property type="component" value="Chromosome"/>
</dbReference>
<sequence length="176" mass="19517">MKNMEEARQEASDYKELAMIDDEIKNARILVEGIFDRRMSKITQYAAICAAGTKINLDGLTRAEKNVFDALVKALERGREEILMPALEVRSTRNVAKNILGGATTKEQPIESSLSLNKDVGEEVMMVKVLRDVPRFVGVDGRQYQLSGEDVVVLPKANALVLCNKNIAIPLQNQQG</sequence>
<accession>Q0W8M1</accession>
<dbReference type="Pfam" id="PF05916">
    <property type="entry name" value="Sld5"/>
    <property type="match status" value="1"/>
</dbReference>
<name>Q0W8M1_METAR</name>
<reference evidence="2 3" key="1">
    <citation type="journal article" date="2006" name="Science">
        <title>Genome of rice cluster I archaea -- the key methane producers in the rice rhizosphere.</title>
        <authorList>
            <person name="Erkel C."/>
            <person name="Kube M."/>
            <person name="Reinhardt R."/>
            <person name="Liesack W."/>
        </authorList>
    </citation>
    <scope>NUCLEOTIDE SEQUENCE [LARGE SCALE GENOMIC DNA]</scope>
    <source>
        <strain evidence="3">DSM 22066 / NBRC 105507 / MRE50</strain>
    </source>
</reference>
<gene>
    <name evidence="2" type="ORF">LRC298</name>
</gene>
<dbReference type="eggNOG" id="arCOG00551">
    <property type="taxonomic scope" value="Archaea"/>
</dbReference>